<evidence type="ECO:0000313" key="5">
    <source>
        <dbReference type="EMBL" id="QFG74130.1"/>
    </source>
</evidence>
<dbReference type="PANTHER" id="PTHR43179">
    <property type="entry name" value="RHAMNOSYLTRANSFERASE WBBL"/>
    <property type="match status" value="1"/>
</dbReference>
<dbReference type="EMBL" id="MN448280">
    <property type="protein sequence ID" value="QFG74130.1"/>
    <property type="molecule type" value="Genomic_DNA"/>
</dbReference>
<dbReference type="Gene3D" id="3.90.550.10">
    <property type="entry name" value="Spore Coat Polysaccharide Biosynthesis Protein SpsA, Chain A"/>
    <property type="match status" value="1"/>
</dbReference>
<dbReference type="InterPro" id="IPR001173">
    <property type="entry name" value="Glyco_trans_2-like"/>
</dbReference>
<name>A0A5J6VJM5_9VIRU</name>
<evidence type="ECO:0000256" key="1">
    <source>
        <dbReference type="ARBA" id="ARBA00006739"/>
    </source>
</evidence>
<comment type="similarity">
    <text evidence="1">Belongs to the glycosyltransferase 2 family.</text>
</comment>
<feature type="domain" description="Glycosyltransferase 2-like" evidence="4">
    <location>
        <begin position="248"/>
        <end position="352"/>
    </location>
</feature>
<dbReference type="Pfam" id="PF00535">
    <property type="entry name" value="Glycos_transf_2"/>
    <property type="match status" value="1"/>
</dbReference>
<evidence type="ECO:0000256" key="2">
    <source>
        <dbReference type="ARBA" id="ARBA00022676"/>
    </source>
</evidence>
<evidence type="ECO:0000259" key="4">
    <source>
        <dbReference type="Pfam" id="PF00535"/>
    </source>
</evidence>
<accession>A0A5J6VJM5</accession>
<keyword evidence="3" id="KW-0808">Transferase</keyword>
<sequence length="529" mass="62270">MILLTILQLGIPKSIELTYRNRIQILNYTDDWMQHAQGGILVPVCNNHIITKKFIQSTLYYFNKCNNWKHCIIHFQDDCFAISTQLVKTLHITSKDFTPINSLINKIIYSKDRQDDITLYLRETSELWGNSINEHIDNLNIINVANELSRCFYPHCDEDNDCLDEKQTKPVKSLKLVKRIKTNRIIQNAKDSPKVISPKESAISPKQIITHKPITRQLRKVELRTCLSNNTNALYNKMKTPVDNLLNIAIPIVNRWDLLERCLNSIDFPVNKVIIVDNSFSEYIRQHVKAFTQNDHPYINEFILIDKRMNNLGFAGSLNYVMQCFPMDWWFFCNNDVIFGKGDLYKIATYLMSTKTSPPYICKCWQWCACIIKKPLIDAIGFLDETFYPSYFEDTDYQLRAAIWGYNNNIEVIGSIDNLNIKHGDKNPKSLENASKHNYGGANHVRIDNHVQQVFQKHITANRKYFIQKWNIKDFYDDYKVLPDKFKHLTMERHMMHWNPEFAQQKRKQILQQHLEDDIFIRGMNKIKT</sequence>
<proteinExistence type="inferred from homology"/>
<dbReference type="InterPro" id="IPR029044">
    <property type="entry name" value="Nucleotide-diphossugar_trans"/>
</dbReference>
<organism evidence="5">
    <name type="scientific">Megaviridae environmental sample</name>
    <dbReference type="NCBI Taxonomy" id="1737588"/>
    <lineage>
        <taxon>Viruses</taxon>
        <taxon>Varidnaviria</taxon>
        <taxon>Bamfordvirae</taxon>
        <taxon>Nucleocytoviricota</taxon>
        <taxon>Megaviricetes</taxon>
        <taxon>Imitervirales</taxon>
        <taxon>Mimiviridae</taxon>
        <taxon>environmental samples</taxon>
    </lineage>
</organism>
<dbReference type="PANTHER" id="PTHR43179:SF12">
    <property type="entry name" value="GALACTOFURANOSYLTRANSFERASE GLFT2"/>
    <property type="match status" value="1"/>
</dbReference>
<reference evidence="5" key="1">
    <citation type="journal article" date="2019" name="Philos. Trans. R. Soc. Lond., B, Biol. Sci.">
        <title>Targeted metagenomic recovery of four divergent viruses reveals shared and distinctive characteristics of giant viruses of marine eukaryotes.</title>
        <authorList>
            <person name="Needham D.M."/>
            <person name="Poirier C."/>
            <person name="Hehenberger E."/>
            <person name="Jimenez V."/>
            <person name="Swalwell J.E."/>
            <person name="Santoro A.E."/>
            <person name="Worden A.Z."/>
        </authorList>
    </citation>
    <scope>NUCLEOTIDE SEQUENCE</scope>
    <source>
        <strain evidence="5">OPacV-662</strain>
    </source>
</reference>
<protein>
    <recommendedName>
        <fullName evidence="4">Glycosyltransferase 2-like domain-containing protein</fullName>
    </recommendedName>
</protein>
<dbReference type="SUPFAM" id="SSF53448">
    <property type="entry name" value="Nucleotide-diphospho-sugar transferases"/>
    <property type="match status" value="1"/>
</dbReference>
<dbReference type="GO" id="GO:0016757">
    <property type="term" value="F:glycosyltransferase activity"/>
    <property type="evidence" value="ECO:0007669"/>
    <property type="project" value="UniProtKB-KW"/>
</dbReference>
<keyword evidence="2" id="KW-0328">Glycosyltransferase</keyword>
<evidence type="ECO:0000256" key="3">
    <source>
        <dbReference type="ARBA" id="ARBA00022679"/>
    </source>
</evidence>